<comment type="caution">
    <text evidence="17">The sequence shown here is derived from an EMBL/GenBank/DDBJ whole genome shotgun (WGS) entry which is preliminary data.</text>
</comment>
<keyword evidence="5 16" id="KW-0963">Cytoplasm</keyword>
<comment type="function">
    <text evidence="16">Poorly processive, error-prone DNA polymerase involved in untargeted mutagenesis. Copies undamaged DNA at stalled replication forks, which arise in vivo from mismatched or misaligned primer ends. These misaligned primers can be extended by PolIV. Exhibits no 3'-5' exonuclease (proofreading) activity. May be involved in translesional synthesis, in conjunction with the beta clamp from PolIII.</text>
</comment>
<evidence type="ECO:0000256" key="6">
    <source>
        <dbReference type="ARBA" id="ARBA00022679"/>
    </source>
</evidence>
<keyword evidence="4 16" id="KW-0515">Mutator protein</keyword>
<dbReference type="Pfam" id="PF11798">
    <property type="entry name" value="IMS_HHH"/>
    <property type="match status" value="1"/>
</dbReference>
<evidence type="ECO:0000313" key="18">
    <source>
        <dbReference type="Proteomes" id="UP000462362"/>
    </source>
</evidence>
<comment type="catalytic activity">
    <reaction evidence="15 16">
        <text>DNA(n) + a 2'-deoxyribonucleoside 5'-triphosphate = DNA(n+1) + diphosphate</text>
        <dbReference type="Rhea" id="RHEA:22508"/>
        <dbReference type="Rhea" id="RHEA-COMP:17339"/>
        <dbReference type="Rhea" id="RHEA-COMP:17340"/>
        <dbReference type="ChEBI" id="CHEBI:33019"/>
        <dbReference type="ChEBI" id="CHEBI:61560"/>
        <dbReference type="ChEBI" id="CHEBI:173112"/>
        <dbReference type="EC" id="2.7.7.7"/>
    </reaction>
</comment>
<dbReference type="NCBIfam" id="NF002677">
    <property type="entry name" value="PRK02406.1"/>
    <property type="match status" value="1"/>
</dbReference>
<dbReference type="GO" id="GO:0005829">
    <property type="term" value="C:cytosol"/>
    <property type="evidence" value="ECO:0007669"/>
    <property type="project" value="TreeGrafter"/>
</dbReference>
<dbReference type="InterPro" id="IPR043502">
    <property type="entry name" value="DNA/RNA_pol_sf"/>
</dbReference>
<comment type="subcellular location">
    <subcellularLocation>
        <location evidence="1 16">Cytoplasm</location>
    </subcellularLocation>
</comment>
<evidence type="ECO:0000256" key="8">
    <source>
        <dbReference type="ARBA" id="ARBA00022705"/>
    </source>
</evidence>
<dbReference type="InterPro" id="IPR022880">
    <property type="entry name" value="DNApol_IV"/>
</dbReference>
<comment type="cofactor">
    <cofactor evidence="16">
        <name>Mg(2+)</name>
        <dbReference type="ChEBI" id="CHEBI:18420"/>
    </cofactor>
    <text evidence="16">Binds 2 magnesium ions per subunit.</text>
</comment>
<accession>A0A6I3SBL4</accession>
<evidence type="ECO:0000256" key="3">
    <source>
        <dbReference type="ARBA" id="ARBA00011245"/>
    </source>
</evidence>
<dbReference type="GO" id="GO:0009432">
    <property type="term" value="P:SOS response"/>
    <property type="evidence" value="ECO:0007669"/>
    <property type="project" value="TreeGrafter"/>
</dbReference>
<dbReference type="Pfam" id="PF11799">
    <property type="entry name" value="IMS_C"/>
    <property type="match status" value="1"/>
</dbReference>
<evidence type="ECO:0000256" key="16">
    <source>
        <dbReference type="HAMAP-Rule" id="MF_01113"/>
    </source>
</evidence>
<keyword evidence="8 16" id="KW-0235">DNA replication</keyword>
<evidence type="ECO:0000256" key="4">
    <source>
        <dbReference type="ARBA" id="ARBA00022457"/>
    </source>
</evidence>
<dbReference type="FunFam" id="3.30.1490.100:FF:000004">
    <property type="entry name" value="DNA polymerase IV"/>
    <property type="match status" value="1"/>
</dbReference>
<proteinExistence type="inferred from homology"/>
<dbReference type="PROSITE" id="PS50173">
    <property type="entry name" value="UMUC"/>
    <property type="match status" value="1"/>
</dbReference>
<feature type="site" description="Substrate discrimination" evidence="16">
    <location>
        <position position="18"/>
    </location>
</feature>
<keyword evidence="14 16" id="KW-0234">DNA repair</keyword>
<dbReference type="Gene3D" id="3.40.1170.60">
    <property type="match status" value="1"/>
</dbReference>
<dbReference type="Proteomes" id="UP000462362">
    <property type="component" value="Unassembled WGS sequence"/>
</dbReference>
<evidence type="ECO:0000256" key="5">
    <source>
        <dbReference type="ARBA" id="ARBA00022490"/>
    </source>
</evidence>
<dbReference type="InterPro" id="IPR043128">
    <property type="entry name" value="Rev_trsase/Diguanyl_cyclase"/>
</dbReference>
<keyword evidence="12 16" id="KW-0239">DNA-directed DNA polymerase</keyword>
<dbReference type="HAMAP" id="MF_01113">
    <property type="entry name" value="DNApol_IV"/>
    <property type="match status" value="1"/>
</dbReference>
<organism evidence="17 18">
    <name type="scientific">Parasutterella excrementihominis</name>
    <dbReference type="NCBI Taxonomy" id="487175"/>
    <lineage>
        <taxon>Bacteria</taxon>
        <taxon>Pseudomonadati</taxon>
        <taxon>Pseudomonadota</taxon>
        <taxon>Betaproteobacteria</taxon>
        <taxon>Burkholderiales</taxon>
        <taxon>Sutterellaceae</taxon>
        <taxon>Parasutterella</taxon>
    </lineage>
</organism>
<dbReference type="Pfam" id="PF00817">
    <property type="entry name" value="IMS"/>
    <property type="match status" value="1"/>
</dbReference>
<dbReference type="FunFam" id="3.40.1170.60:FF:000001">
    <property type="entry name" value="DNA polymerase IV"/>
    <property type="match status" value="1"/>
</dbReference>
<dbReference type="FunFam" id="1.10.150.20:FF:000019">
    <property type="entry name" value="DNA polymerase IV"/>
    <property type="match status" value="1"/>
</dbReference>
<dbReference type="EC" id="2.7.7.7" evidence="16"/>
<evidence type="ECO:0000256" key="14">
    <source>
        <dbReference type="ARBA" id="ARBA00023204"/>
    </source>
</evidence>
<dbReference type="AlphaFoldDB" id="A0A6I3SBL4"/>
<evidence type="ECO:0000256" key="12">
    <source>
        <dbReference type="ARBA" id="ARBA00022932"/>
    </source>
</evidence>
<evidence type="ECO:0000256" key="10">
    <source>
        <dbReference type="ARBA" id="ARBA00022763"/>
    </source>
</evidence>
<dbReference type="EMBL" id="WNCL01000026">
    <property type="protein sequence ID" value="MTU43677.1"/>
    <property type="molecule type" value="Genomic_DNA"/>
</dbReference>
<feature type="binding site" evidence="16">
    <location>
        <position position="13"/>
    </location>
    <ligand>
        <name>Mg(2+)</name>
        <dbReference type="ChEBI" id="CHEBI:18420"/>
    </ligand>
</feature>
<dbReference type="GO" id="GO:0003684">
    <property type="term" value="F:damaged DNA binding"/>
    <property type="evidence" value="ECO:0007669"/>
    <property type="project" value="InterPro"/>
</dbReference>
<dbReference type="CDD" id="cd03586">
    <property type="entry name" value="PolY_Pol_IV_kappa"/>
    <property type="match status" value="1"/>
</dbReference>
<dbReference type="RefSeq" id="WP_008811651.1">
    <property type="nucleotide sequence ID" value="NZ_CAMLVM010000004.1"/>
</dbReference>
<evidence type="ECO:0000256" key="11">
    <source>
        <dbReference type="ARBA" id="ARBA00022842"/>
    </source>
</evidence>
<keyword evidence="10 16" id="KW-0227">DNA damage</keyword>
<keyword evidence="6 16" id="KW-0808">Transferase</keyword>
<dbReference type="SUPFAM" id="SSF100879">
    <property type="entry name" value="Lesion bypass DNA polymerase (Y-family), little finger domain"/>
    <property type="match status" value="1"/>
</dbReference>
<sequence>MNFDNYRRILHLDLDAFFASVEQRDNPSLQGKAIAVGLNSARGVVASASYEARKFGVRSAMPSSVAARLCPNLIFVPGRMDEYKKASAEVFEIFSRYTNLIEQVSIDEAFLDVTDVWRDYGYAMEIAKLIKEDVRREVGLIISAGVSYNKFLAKIASDWRKPDGLCVIHPNAALKFIDRLPVKAIWGVGPVTSQKMEALGIFTGKDLREKDLSFLVEQFGSSGLSYYNFARCIDDRPVRTERIRKQVSAEITLSKDEGNLNKLEDTLSELTDYLMTRLRKNDFLGRSLTLKVRFHNFKTITRTQTSNSVFNEKSQILKTAESLLEKIDFNHQTVRLLGIAIGNRLEEDTENMLNLGDMDELTPRLL</sequence>
<evidence type="ECO:0000256" key="13">
    <source>
        <dbReference type="ARBA" id="ARBA00023125"/>
    </source>
</evidence>
<dbReference type="PANTHER" id="PTHR11076:SF33">
    <property type="entry name" value="DNA POLYMERASE KAPPA"/>
    <property type="match status" value="1"/>
</dbReference>
<dbReference type="GO" id="GO:0006261">
    <property type="term" value="P:DNA-templated DNA replication"/>
    <property type="evidence" value="ECO:0007669"/>
    <property type="project" value="UniProtKB-UniRule"/>
</dbReference>
<dbReference type="PANTHER" id="PTHR11076">
    <property type="entry name" value="DNA REPAIR POLYMERASE UMUC / TRANSFERASE FAMILY MEMBER"/>
    <property type="match status" value="1"/>
</dbReference>
<comment type="similarity">
    <text evidence="2 16">Belongs to the DNA polymerase type-Y family.</text>
</comment>
<evidence type="ECO:0000313" key="17">
    <source>
        <dbReference type="EMBL" id="MTU43677.1"/>
    </source>
</evidence>
<dbReference type="InterPro" id="IPR017961">
    <property type="entry name" value="DNA_pol_Y-fam_little_finger"/>
</dbReference>
<dbReference type="Gene3D" id="3.30.70.270">
    <property type="match status" value="1"/>
</dbReference>
<comment type="subunit">
    <text evidence="3 16">Monomer.</text>
</comment>
<dbReference type="InterPro" id="IPR024728">
    <property type="entry name" value="PolY_HhH_motif"/>
</dbReference>
<dbReference type="InterPro" id="IPR050116">
    <property type="entry name" value="DNA_polymerase-Y"/>
</dbReference>
<dbReference type="GO" id="GO:0042276">
    <property type="term" value="P:error-prone translesion synthesis"/>
    <property type="evidence" value="ECO:0007669"/>
    <property type="project" value="TreeGrafter"/>
</dbReference>
<keyword evidence="11 16" id="KW-0460">Magnesium</keyword>
<dbReference type="Gene3D" id="1.10.150.20">
    <property type="entry name" value="5' to 3' exonuclease, C-terminal subdomain"/>
    <property type="match status" value="1"/>
</dbReference>
<gene>
    <name evidence="16 17" type="primary">dinB</name>
    <name evidence="17" type="ORF">GMD42_08590</name>
</gene>
<evidence type="ECO:0000256" key="2">
    <source>
        <dbReference type="ARBA" id="ARBA00010945"/>
    </source>
</evidence>
<name>A0A6I3SBL4_9BURK</name>
<dbReference type="GO" id="GO:0000287">
    <property type="term" value="F:magnesium ion binding"/>
    <property type="evidence" value="ECO:0007669"/>
    <property type="project" value="UniProtKB-UniRule"/>
</dbReference>
<dbReference type="SUPFAM" id="SSF56672">
    <property type="entry name" value="DNA/RNA polymerases"/>
    <property type="match status" value="1"/>
</dbReference>
<dbReference type="InterPro" id="IPR036775">
    <property type="entry name" value="DNA_pol_Y-fam_lit_finger_sf"/>
</dbReference>
<evidence type="ECO:0000256" key="7">
    <source>
        <dbReference type="ARBA" id="ARBA00022695"/>
    </source>
</evidence>
<dbReference type="InterPro" id="IPR001126">
    <property type="entry name" value="UmuC"/>
</dbReference>
<dbReference type="GO" id="GO:0003887">
    <property type="term" value="F:DNA-directed DNA polymerase activity"/>
    <property type="evidence" value="ECO:0007669"/>
    <property type="project" value="UniProtKB-UniRule"/>
</dbReference>
<keyword evidence="9 16" id="KW-0479">Metal-binding</keyword>
<reference evidence="17 18" key="1">
    <citation type="journal article" date="2019" name="Nat. Med.">
        <title>A library of human gut bacterial isolates paired with longitudinal multiomics data enables mechanistic microbiome research.</title>
        <authorList>
            <person name="Poyet M."/>
            <person name="Groussin M."/>
            <person name="Gibbons S.M."/>
            <person name="Avila-Pacheco J."/>
            <person name="Jiang X."/>
            <person name="Kearney S.M."/>
            <person name="Perrotta A.R."/>
            <person name="Berdy B."/>
            <person name="Zhao S."/>
            <person name="Lieberman T.D."/>
            <person name="Swanson P.K."/>
            <person name="Smith M."/>
            <person name="Roesemann S."/>
            <person name="Alexander J.E."/>
            <person name="Rich S.A."/>
            <person name="Livny J."/>
            <person name="Vlamakis H."/>
            <person name="Clish C."/>
            <person name="Bullock K."/>
            <person name="Deik A."/>
            <person name="Scott J."/>
            <person name="Pierce K.A."/>
            <person name="Xavier R.J."/>
            <person name="Alm E.J."/>
        </authorList>
    </citation>
    <scope>NUCLEOTIDE SEQUENCE [LARGE SCALE GENOMIC DNA]</scope>
    <source>
        <strain evidence="17 18">BIOML-A2</strain>
    </source>
</reference>
<dbReference type="GO" id="GO:0006281">
    <property type="term" value="P:DNA repair"/>
    <property type="evidence" value="ECO:0007669"/>
    <property type="project" value="UniProtKB-UniRule"/>
</dbReference>
<protein>
    <recommendedName>
        <fullName evidence="16">DNA polymerase IV</fullName>
        <shortName evidence="16">Pol IV</shortName>
        <ecNumber evidence="16">2.7.7.7</ecNumber>
    </recommendedName>
</protein>
<feature type="active site" evidence="16">
    <location>
        <position position="108"/>
    </location>
</feature>
<evidence type="ECO:0000256" key="1">
    <source>
        <dbReference type="ARBA" id="ARBA00004496"/>
    </source>
</evidence>
<dbReference type="Gene3D" id="3.30.1490.100">
    <property type="entry name" value="DNA polymerase, Y-family, little finger domain"/>
    <property type="match status" value="1"/>
</dbReference>
<evidence type="ECO:0000256" key="15">
    <source>
        <dbReference type="ARBA" id="ARBA00049244"/>
    </source>
</evidence>
<evidence type="ECO:0000256" key="9">
    <source>
        <dbReference type="ARBA" id="ARBA00022723"/>
    </source>
</evidence>
<feature type="binding site" evidence="16">
    <location>
        <position position="107"/>
    </location>
    <ligand>
        <name>Mg(2+)</name>
        <dbReference type="ChEBI" id="CHEBI:18420"/>
    </ligand>
</feature>
<keyword evidence="7 16" id="KW-0548">Nucleotidyltransferase</keyword>
<keyword evidence="13 16" id="KW-0238">DNA-binding</keyword>